<dbReference type="GO" id="GO:0032922">
    <property type="term" value="P:circadian regulation of gene expression"/>
    <property type="evidence" value="ECO:0007669"/>
    <property type="project" value="TreeGrafter"/>
</dbReference>
<dbReference type="PANTHER" id="PTHR11269">
    <property type="entry name" value="PERIOD CIRCADIAN PROTEIN"/>
    <property type="match status" value="1"/>
</dbReference>
<evidence type="ECO:0000313" key="4">
    <source>
        <dbReference type="EMBL" id="KAF7637399.1"/>
    </source>
</evidence>
<keyword evidence="2" id="KW-0539">Nucleus</keyword>
<comment type="subcellular location">
    <subcellularLocation>
        <location evidence="1">Nucleus</location>
    </subcellularLocation>
</comment>
<keyword evidence="5" id="KW-1185">Reference proteome</keyword>
<feature type="coiled-coil region" evidence="3">
    <location>
        <begin position="80"/>
        <end position="110"/>
    </location>
</feature>
<proteinExistence type="predicted"/>
<feature type="non-terminal residue" evidence="4">
    <location>
        <position position="514"/>
    </location>
</feature>
<protein>
    <submittedName>
        <fullName evidence="4">PAS domain-containing protein</fullName>
    </submittedName>
</protein>
<gene>
    <name evidence="4" type="ORF">Mgra_00003144</name>
</gene>
<dbReference type="InterPro" id="IPR050760">
    <property type="entry name" value="Period_circadian_regulator"/>
</dbReference>
<dbReference type="PANTHER" id="PTHR11269:SF16">
    <property type="entry name" value="PERIOD CIRCADIAN PROTEIN"/>
    <property type="match status" value="1"/>
</dbReference>
<comment type="caution">
    <text evidence="4">The sequence shown here is derived from an EMBL/GenBank/DDBJ whole genome shotgun (WGS) entry which is preliminary data.</text>
</comment>
<evidence type="ECO:0000256" key="1">
    <source>
        <dbReference type="ARBA" id="ARBA00004123"/>
    </source>
</evidence>
<name>A0A8S9ZUW4_9BILA</name>
<sequence length="514" mass="60276">MLSYSNTCIISSIPLNKNEEFKTKESLIDEQQFKDCDSPQSGSNETFNGISIEKTLLNNSILGKHFLGKLFISLPDGLIIDCQNNNLINLSEEENQIKEKKEEEQQYLNKILIIGDSLFNYLYGKSAQTLLLNAFCGHSRRRMGSERNIRPCELICEFFNENQNNNYSIINTTRRLANIYIYSPYCNSISLLGHFPSEVTGGTEIVKSSGLRFLTYSGDSIEIESEWAAFVNPWSKHIEMVVGRHTFNISKINKLLPKINEINEEIYKYRDQQALLVQTILSEPIKNIFNEQKQINFSTPQQQQNYLSYNQINCIENVHRLLKSQQQQNNSGNENNNESFSQNIEINLKDKEIDKIQKNSFQLILTKELLQKHNQRLEEEYYDNWKNKLTLNNKTFLKRKIKEKEDEIIIPFKQLKKEFNKGNYLFENFINSKYSNNLTNNSLQYFEQDNIGLILKQKIKLNQQQNQQLIKQLNIKNDLQNLELIEQILQTINMSRNTLTFKLLQQQQQQQINK</sequence>
<dbReference type="GO" id="GO:0000976">
    <property type="term" value="F:transcription cis-regulatory region binding"/>
    <property type="evidence" value="ECO:0007669"/>
    <property type="project" value="TreeGrafter"/>
</dbReference>
<dbReference type="GO" id="GO:0005634">
    <property type="term" value="C:nucleus"/>
    <property type="evidence" value="ECO:0007669"/>
    <property type="project" value="UniProtKB-SubCell"/>
</dbReference>
<dbReference type="GO" id="GO:0001222">
    <property type="term" value="F:transcription corepressor binding"/>
    <property type="evidence" value="ECO:0007669"/>
    <property type="project" value="TreeGrafter"/>
</dbReference>
<organism evidence="4 5">
    <name type="scientific">Meloidogyne graminicola</name>
    <dbReference type="NCBI Taxonomy" id="189291"/>
    <lineage>
        <taxon>Eukaryota</taxon>
        <taxon>Metazoa</taxon>
        <taxon>Ecdysozoa</taxon>
        <taxon>Nematoda</taxon>
        <taxon>Chromadorea</taxon>
        <taxon>Rhabditida</taxon>
        <taxon>Tylenchina</taxon>
        <taxon>Tylenchomorpha</taxon>
        <taxon>Tylenchoidea</taxon>
        <taxon>Meloidogynidae</taxon>
        <taxon>Meloidogyninae</taxon>
        <taxon>Meloidogyne</taxon>
    </lineage>
</organism>
<reference evidence="4" key="1">
    <citation type="journal article" date="2020" name="Ecol. Evol.">
        <title>Genome structure and content of the rice root-knot nematode (Meloidogyne graminicola).</title>
        <authorList>
            <person name="Phan N.T."/>
            <person name="Danchin E.G.J."/>
            <person name="Klopp C."/>
            <person name="Perfus-Barbeoch L."/>
            <person name="Kozlowski D.K."/>
            <person name="Koutsovoulos G.D."/>
            <person name="Lopez-Roques C."/>
            <person name="Bouchez O."/>
            <person name="Zahm M."/>
            <person name="Besnard G."/>
            <person name="Bellafiore S."/>
        </authorList>
    </citation>
    <scope>NUCLEOTIDE SEQUENCE</scope>
    <source>
        <strain evidence="4">VN-18</strain>
    </source>
</reference>
<dbReference type="GO" id="GO:0000122">
    <property type="term" value="P:negative regulation of transcription by RNA polymerase II"/>
    <property type="evidence" value="ECO:0007669"/>
    <property type="project" value="TreeGrafter"/>
</dbReference>
<dbReference type="Proteomes" id="UP000605970">
    <property type="component" value="Unassembled WGS sequence"/>
</dbReference>
<accession>A0A8S9ZUW4</accession>
<dbReference type="Gene3D" id="3.30.450.20">
    <property type="entry name" value="PAS domain"/>
    <property type="match status" value="1"/>
</dbReference>
<dbReference type="OrthoDB" id="7788983at2759"/>
<evidence type="ECO:0000256" key="3">
    <source>
        <dbReference type="SAM" id="Coils"/>
    </source>
</evidence>
<dbReference type="GO" id="GO:0005737">
    <property type="term" value="C:cytoplasm"/>
    <property type="evidence" value="ECO:0007669"/>
    <property type="project" value="TreeGrafter"/>
</dbReference>
<dbReference type="GO" id="GO:0043153">
    <property type="term" value="P:entrainment of circadian clock by photoperiod"/>
    <property type="evidence" value="ECO:0007669"/>
    <property type="project" value="TreeGrafter"/>
</dbReference>
<evidence type="ECO:0000313" key="5">
    <source>
        <dbReference type="Proteomes" id="UP000605970"/>
    </source>
</evidence>
<dbReference type="AlphaFoldDB" id="A0A8S9ZUW4"/>
<evidence type="ECO:0000256" key="2">
    <source>
        <dbReference type="ARBA" id="ARBA00023242"/>
    </source>
</evidence>
<dbReference type="EMBL" id="JABEBT010000020">
    <property type="protein sequence ID" value="KAF7637399.1"/>
    <property type="molecule type" value="Genomic_DNA"/>
</dbReference>
<keyword evidence="3" id="KW-0175">Coiled coil</keyword>